<keyword evidence="1" id="KW-0732">Signal</keyword>
<evidence type="ECO:0000313" key="2">
    <source>
        <dbReference type="Proteomes" id="UP000694941"/>
    </source>
</evidence>
<evidence type="ECO:0000256" key="1">
    <source>
        <dbReference type="SAM" id="SignalP"/>
    </source>
</evidence>
<dbReference type="Proteomes" id="UP000694941">
    <property type="component" value="Unplaced"/>
</dbReference>
<accession>A0ABM1BFD6</accession>
<dbReference type="RefSeq" id="XP_013780879.1">
    <property type="nucleotide sequence ID" value="XM_013925425.2"/>
</dbReference>
<keyword evidence="2" id="KW-1185">Reference proteome</keyword>
<protein>
    <submittedName>
        <fullName evidence="3">Uncharacterized protein LOC106465221</fullName>
    </submittedName>
</protein>
<organism evidence="2 3">
    <name type="scientific">Limulus polyphemus</name>
    <name type="common">Atlantic horseshoe crab</name>
    <dbReference type="NCBI Taxonomy" id="6850"/>
    <lineage>
        <taxon>Eukaryota</taxon>
        <taxon>Metazoa</taxon>
        <taxon>Ecdysozoa</taxon>
        <taxon>Arthropoda</taxon>
        <taxon>Chelicerata</taxon>
        <taxon>Merostomata</taxon>
        <taxon>Xiphosura</taxon>
        <taxon>Limulidae</taxon>
        <taxon>Limulus</taxon>
    </lineage>
</organism>
<proteinExistence type="predicted"/>
<feature type="chain" id="PRO_5045508643" evidence="1">
    <location>
        <begin position="21"/>
        <end position="142"/>
    </location>
</feature>
<sequence>MMNSMLLCFITFLLPTWTSARLEQCTCSAYMLKGKGVREENFVTTRDYVLPGQSCDKAGDEYCKIFCLKKFYRKTGGGDLDFVPPGYKGRSIGEISCIGIGRDVTNERMGVFSKACKKGDFLDTGFLSKQNLCCKGKKYIRC</sequence>
<feature type="signal peptide" evidence="1">
    <location>
        <begin position="1"/>
        <end position="20"/>
    </location>
</feature>
<evidence type="ECO:0000313" key="3">
    <source>
        <dbReference type="RefSeq" id="XP_013780879.1"/>
    </source>
</evidence>
<reference evidence="3" key="1">
    <citation type="submission" date="2025-08" db="UniProtKB">
        <authorList>
            <consortium name="RefSeq"/>
        </authorList>
    </citation>
    <scope>IDENTIFICATION</scope>
    <source>
        <tissue evidence="3">Muscle</tissue>
    </source>
</reference>
<dbReference type="GeneID" id="106465221"/>
<gene>
    <name evidence="3" type="primary">LOC106465221</name>
</gene>
<name>A0ABM1BFD6_LIMPO</name>